<evidence type="ECO:0000313" key="3">
    <source>
        <dbReference type="Proteomes" id="UP000323917"/>
    </source>
</evidence>
<dbReference type="Proteomes" id="UP000323917">
    <property type="component" value="Chromosome"/>
</dbReference>
<keyword evidence="3" id="KW-1185">Reference proteome</keyword>
<dbReference type="Pfam" id="PF00583">
    <property type="entry name" value="Acetyltransf_1"/>
    <property type="match status" value="1"/>
</dbReference>
<organism evidence="2 3">
    <name type="scientific">Bythopirellula goksoeyrii</name>
    <dbReference type="NCBI Taxonomy" id="1400387"/>
    <lineage>
        <taxon>Bacteria</taxon>
        <taxon>Pseudomonadati</taxon>
        <taxon>Planctomycetota</taxon>
        <taxon>Planctomycetia</taxon>
        <taxon>Pirellulales</taxon>
        <taxon>Lacipirellulaceae</taxon>
        <taxon>Bythopirellula</taxon>
    </lineage>
</organism>
<sequence>MIRSEEPEDLQAIHTVHVASFPTNAEAQLVDLLREADRLSVSLVAEADSLVVGHIAFSPVTVESGEVGAGLAPIAVIESYRKQGVAAELVRAGLQACRENGFGWVVVLGEPGYYARCGFQPATEFGLSDEYGGGVAFQVVELVEGSLPVGDGLVKYAPEFASLG</sequence>
<name>A0A5B9QIL1_9BACT</name>
<reference evidence="2 3" key="1">
    <citation type="submission" date="2019-08" db="EMBL/GenBank/DDBJ databases">
        <title>Deep-cultivation of Planctomycetes and their phenomic and genomic characterization uncovers novel biology.</title>
        <authorList>
            <person name="Wiegand S."/>
            <person name="Jogler M."/>
            <person name="Boedeker C."/>
            <person name="Pinto D."/>
            <person name="Vollmers J."/>
            <person name="Rivas-Marin E."/>
            <person name="Kohn T."/>
            <person name="Peeters S.H."/>
            <person name="Heuer A."/>
            <person name="Rast P."/>
            <person name="Oberbeckmann S."/>
            <person name="Bunk B."/>
            <person name="Jeske O."/>
            <person name="Meyerdierks A."/>
            <person name="Storesund J.E."/>
            <person name="Kallscheuer N."/>
            <person name="Luecker S."/>
            <person name="Lage O.M."/>
            <person name="Pohl T."/>
            <person name="Merkel B.J."/>
            <person name="Hornburger P."/>
            <person name="Mueller R.-W."/>
            <person name="Bruemmer F."/>
            <person name="Labrenz M."/>
            <person name="Spormann A.M."/>
            <person name="Op den Camp H."/>
            <person name="Overmann J."/>
            <person name="Amann R."/>
            <person name="Jetten M.S.M."/>
            <person name="Mascher T."/>
            <person name="Medema M.H."/>
            <person name="Devos D.P."/>
            <person name="Kaster A.-K."/>
            <person name="Ovreas L."/>
            <person name="Rohde M."/>
            <person name="Galperin M.Y."/>
            <person name="Jogler C."/>
        </authorList>
    </citation>
    <scope>NUCLEOTIDE SEQUENCE [LARGE SCALE GENOMIC DNA]</scope>
    <source>
        <strain evidence="2 3">Pr1d</strain>
    </source>
</reference>
<evidence type="ECO:0000313" key="2">
    <source>
        <dbReference type="EMBL" id="QEG34071.1"/>
    </source>
</evidence>
<dbReference type="EMBL" id="CP042913">
    <property type="protein sequence ID" value="QEG34071.1"/>
    <property type="molecule type" value="Genomic_DNA"/>
</dbReference>
<dbReference type="OrthoDB" id="9797178at2"/>
<dbReference type="SUPFAM" id="SSF55729">
    <property type="entry name" value="Acyl-CoA N-acyltransferases (Nat)"/>
    <property type="match status" value="1"/>
</dbReference>
<dbReference type="RefSeq" id="WP_148072766.1">
    <property type="nucleotide sequence ID" value="NZ_CP042913.1"/>
</dbReference>
<feature type="domain" description="N-acetyltransferase" evidence="1">
    <location>
        <begin position="1"/>
        <end position="144"/>
    </location>
</feature>
<dbReference type="KEGG" id="bgok:Pr1d_13430"/>
<proteinExistence type="predicted"/>
<dbReference type="CDD" id="cd04301">
    <property type="entry name" value="NAT_SF"/>
    <property type="match status" value="1"/>
</dbReference>
<dbReference type="InterPro" id="IPR000182">
    <property type="entry name" value="GNAT_dom"/>
</dbReference>
<evidence type="ECO:0000259" key="1">
    <source>
        <dbReference type="PROSITE" id="PS51186"/>
    </source>
</evidence>
<dbReference type="Gene3D" id="3.40.630.30">
    <property type="match status" value="1"/>
</dbReference>
<dbReference type="AlphaFoldDB" id="A0A5B9QIL1"/>
<gene>
    <name evidence="2" type="ORF">Pr1d_13430</name>
</gene>
<dbReference type="GO" id="GO:0016747">
    <property type="term" value="F:acyltransferase activity, transferring groups other than amino-acyl groups"/>
    <property type="evidence" value="ECO:0007669"/>
    <property type="project" value="InterPro"/>
</dbReference>
<dbReference type="PROSITE" id="PS51186">
    <property type="entry name" value="GNAT"/>
    <property type="match status" value="1"/>
</dbReference>
<accession>A0A5B9QIL1</accession>
<dbReference type="InterPro" id="IPR016181">
    <property type="entry name" value="Acyl_CoA_acyltransferase"/>
</dbReference>
<protein>
    <recommendedName>
        <fullName evidence="1">N-acetyltransferase domain-containing protein</fullName>
    </recommendedName>
</protein>